<organism evidence="2 3">
    <name type="scientific">Tanacetum coccineum</name>
    <dbReference type="NCBI Taxonomy" id="301880"/>
    <lineage>
        <taxon>Eukaryota</taxon>
        <taxon>Viridiplantae</taxon>
        <taxon>Streptophyta</taxon>
        <taxon>Embryophyta</taxon>
        <taxon>Tracheophyta</taxon>
        <taxon>Spermatophyta</taxon>
        <taxon>Magnoliopsida</taxon>
        <taxon>eudicotyledons</taxon>
        <taxon>Gunneridae</taxon>
        <taxon>Pentapetalae</taxon>
        <taxon>asterids</taxon>
        <taxon>campanulids</taxon>
        <taxon>Asterales</taxon>
        <taxon>Asteraceae</taxon>
        <taxon>Asteroideae</taxon>
        <taxon>Anthemideae</taxon>
        <taxon>Anthemidinae</taxon>
        <taxon>Tanacetum</taxon>
    </lineage>
</organism>
<keyword evidence="3" id="KW-1185">Reference proteome</keyword>
<evidence type="ECO:0000313" key="3">
    <source>
        <dbReference type="Proteomes" id="UP001151760"/>
    </source>
</evidence>
<reference evidence="2" key="1">
    <citation type="journal article" date="2022" name="Int. J. Mol. Sci.">
        <title>Draft Genome of Tanacetum Coccineum: Genomic Comparison of Closely Related Tanacetum-Family Plants.</title>
        <authorList>
            <person name="Yamashiro T."/>
            <person name="Shiraishi A."/>
            <person name="Nakayama K."/>
            <person name="Satake H."/>
        </authorList>
    </citation>
    <scope>NUCLEOTIDE SEQUENCE</scope>
</reference>
<proteinExistence type="predicted"/>
<feature type="region of interest" description="Disordered" evidence="1">
    <location>
        <begin position="1"/>
        <end position="65"/>
    </location>
</feature>
<feature type="compositionally biased region" description="Basic and acidic residues" evidence="1">
    <location>
        <begin position="9"/>
        <end position="38"/>
    </location>
</feature>
<evidence type="ECO:0000313" key="2">
    <source>
        <dbReference type="EMBL" id="GJT79579.1"/>
    </source>
</evidence>
<sequence length="104" mass="11939">MPDTANISDSKDTDSAHHPKIKPRPEWLKPILEEDRPSTQKPDWSIPTNDLPELEKTGKMHLPNPIKIPRKTSYFERLVIWDHSSNGFAKGLGRRNSTSLIWKA</sequence>
<accession>A0ABQ5GW80</accession>
<protein>
    <submittedName>
        <fullName evidence="2">Uncharacterized protein</fullName>
    </submittedName>
</protein>
<evidence type="ECO:0000256" key="1">
    <source>
        <dbReference type="SAM" id="MobiDB-lite"/>
    </source>
</evidence>
<feature type="compositionally biased region" description="Polar residues" evidence="1">
    <location>
        <begin position="39"/>
        <end position="48"/>
    </location>
</feature>
<name>A0ABQ5GW80_9ASTR</name>
<reference evidence="2" key="2">
    <citation type="submission" date="2022-01" db="EMBL/GenBank/DDBJ databases">
        <authorList>
            <person name="Yamashiro T."/>
            <person name="Shiraishi A."/>
            <person name="Satake H."/>
            <person name="Nakayama K."/>
        </authorList>
    </citation>
    <scope>NUCLEOTIDE SEQUENCE</scope>
</reference>
<comment type="caution">
    <text evidence="2">The sequence shown here is derived from an EMBL/GenBank/DDBJ whole genome shotgun (WGS) entry which is preliminary data.</text>
</comment>
<dbReference type="Proteomes" id="UP001151760">
    <property type="component" value="Unassembled WGS sequence"/>
</dbReference>
<dbReference type="EMBL" id="BQNB010018911">
    <property type="protein sequence ID" value="GJT79579.1"/>
    <property type="molecule type" value="Genomic_DNA"/>
</dbReference>
<gene>
    <name evidence="2" type="ORF">Tco_1053921</name>
</gene>